<sequence length="225" mass="24285">MTADGVVLLHGGMHGSWCWSRVLPRLALPAIAPDLPRVDATLDAWAEAVREAIGRAGMRAPVLVAHSLAGLTALHTLSGGGVAGVMFVAAVIPRDGQSYFGTLPRPLDRLRARLGIGRDGQLVMPRPAARLLLCHDLPPADARLVLDNLTPEPTRVLEAPVRHRVPDGVRLAYVHTTRDRAVTPGAQRQHAARLRAPVTRLRLEGGHSVFFTRPRELAGLINAWC</sequence>
<dbReference type="InterPro" id="IPR029058">
    <property type="entry name" value="AB_hydrolase_fold"/>
</dbReference>
<dbReference type="Gene3D" id="3.40.50.1820">
    <property type="entry name" value="alpha/beta hydrolase"/>
    <property type="match status" value="1"/>
</dbReference>
<gene>
    <name evidence="2" type="ORF">ACIBG2_34550</name>
</gene>
<protein>
    <submittedName>
        <fullName evidence="2">Alpha/beta fold hydrolase</fullName>
    </submittedName>
</protein>
<feature type="domain" description="AB hydrolase-1" evidence="1">
    <location>
        <begin position="6"/>
        <end position="218"/>
    </location>
</feature>
<reference evidence="2 3" key="1">
    <citation type="submission" date="2024-10" db="EMBL/GenBank/DDBJ databases">
        <title>The Natural Products Discovery Center: Release of the First 8490 Sequenced Strains for Exploring Actinobacteria Biosynthetic Diversity.</title>
        <authorList>
            <person name="Kalkreuter E."/>
            <person name="Kautsar S.A."/>
            <person name="Yang D."/>
            <person name="Bader C.D."/>
            <person name="Teijaro C.N."/>
            <person name="Fluegel L."/>
            <person name="Davis C.M."/>
            <person name="Simpson J.R."/>
            <person name="Lauterbach L."/>
            <person name="Steele A.D."/>
            <person name="Gui C."/>
            <person name="Meng S."/>
            <person name="Li G."/>
            <person name="Viehrig K."/>
            <person name="Ye F."/>
            <person name="Su P."/>
            <person name="Kiefer A.F."/>
            <person name="Nichols A."/>
            <person name="Cepeda A.J."/>
            <person name="Yan W."/>
            <person name="Fan B."/>
            <person name="Jiang Y."/>
            <person name="Adhikari A."/>
            <person name="Zheng C.-J."/>
            <person name="Schuster L."/>
            <person name="Cowan T.M."/>
            <person name="Smanski M.J."/>
            <person name="Chevrette M.G."/>
            <person name="De Carvalho L.P.S."/>
            <person name="Shen B."/>
        </authorList>
    </citation>
    <scope>NUCLEOTIDE SEQUENCE [LARGE SCALE GENOMIC DNA]</scope>
    <source>
        <strain evidence="2 3">NPDC050545</strain>
    </source>
</reference>
<dbReference type="InterPro" id="IPR052897">
    <property type="entry name" value="Sec-Metab_Biosynth_Hydrolase"/>
</dbReference>
<dbReference type="Pfam" id="PF12697">
    <property type="entry name" value="Abhydrolase_6"/>
    <property type="match status" value="1"/>
</dbReference>
<evidence type="ECO:0000259" key="1">
    <source>
        <dbReference type="Pfam" id="PF12697"/>
    </source>
</evidence>
<dbReference type="InterPro" id="IPR000073">
    <property type="entry name" value="AB_hydrolase_1"/>
</dbReference>
<dbReference type="SUPFAM" id="SSF53474">
    <property type="entry name" value="alpha/beta-Hydrolases"/>
    <property type="match status" value="1"/>
</dbReference>
<name>A0ABW7Z3G7_9ACTN</name>
<dbReference type="EMBL" id="JBITGY010000010">
    <property type="protein sequence ID" value="MFI6502541.1"/>
    <property type="molecule type" value="Genomic_DNA"/>
</dbReference>
<keyword evidence="3" id="KW-1185">Reference proteome</keyword>
<dbReference type="PANTHER" id="PTHR37017:SF11">
    <property type="entry name" value="ESTERASE_LIPASE_THIOESTERASE DOMAIN-CONTAINING PROTEIN"/>
    <property type="match status" value="1"/>
</dbReference>
<dbReference type="GO" id="GO:0016787">
    <property type="term" value="F:hydrolase activity"/>
    <property type="evidence" value="ECO:0007669"/>
    <property type="project" value="UniProtKB-KW"/>
</dbReference>
<dbReference type="PANTHER" id="PTHR37017">
    <property type="entry name" value="AB HYDROLASE-1 DOMAIN-CONTAINING PROTEIN-RELATED"/>
    <property type="match status" value="1"/>
</dbReference>
<comment type="caution">
    <text evidence="2">The sequence shown here is derived from an EMBL/GenBank/DDBJ whole genome shotgun (WGS) entry which is preliminary data.</text>
</comment>
<organism evidence="2 3">
    <name type="scientific">Nonomuraea typhae</name>
    <dbReference type="NCBI Taxonomy" id="2603600"/>
    <lineage>
        <taxon>Bacteria</taxon>
        <taxon>Bacillati</taxon>
        <taxon>Actinomycetota</taxon>
        <taxon>Actinomycetes</taxon>
        <taxon>Streptosporangiales</taxon>
        <taxon>Streptosporangiaceae</taxon>
        <taxon>Nonomuraea</taxon>
    </lineage>
</organism>
<proteinExistence type="predicted"/>
<dbReference type="Proteomes" id="UP001612741">
    <property type="component" value="Unassembled WGS sequence"/>
</dbReference>
<dbReference type="RefSeq" id="WP_397087897.1">
    <property type="nucleotide sequence ID" value="NZ_JBITGY010000010.1"/>
</dbReference>
<keyword evidence="2" id="KW-0378">Hydrolase</keyword>
<evidence type="ECO:0000313" key="3">
    <source>
        <dbReference type="Proteomes" id="UP001612741"/>
    </source>
</evidence>
<accession>A0ABW7Z3G7</accession>
<evidence type="ECO:0000313" key="2">
    <source>
        <dbReference type="EMBL" id="MFI6502541.1"/>
    </source>
</evidence>